<dbReference type="PIRSF" id="PIRSF033563">
    <property type="entry name" value="UCP033563"/>
    <property type="match status" value="1"/>
</dbReference>
<evidence type="ECO:0008006" key="3">
    <source>
        <dbReference type="Google" id="ProtNLM"/>
    </source>
</evidence>
<protein>
    <recommendedName>
        <fullName evidence="3">DUF1015 domain-containing protein</fullName>
    </recommendedName>
</protein>
<evidence type="ECO:0000313" key="2">
    <source>
        <dbReference type="Proteomes" id="UP000287243"/>
    </source>
</evidence>
<dbReference type="PANTHER" id="PTHR36454">
    <property type="entry name" value="LMO2823 PROTEIN"/>
    <property type="match status" value="1"/>
</dbReference>
<name>A0A410P3I7_VELA1</name>
<dbReference type="Pfam" id="PF06245">
    <property type="entry name" value="DUF1015"/>
    <property type="match status" value="1"/>
</dbReference>
<keyword evidence="2" id="KW-1185">Reference proteome</keyword>
<accession>A0A410P3I7</accession>
<dbReference type="Proteomes" id="UP000287243">
    <property type="component" value="Chromosome"/>
</dbReference>
<reference evidence="1 2" key="1">
    <citation type="submission" date="2017-01" db="EMBL/GenBank/DDBJ databases">
        <title>First insights into the biology of 'candidatus Vampirococcus archaeovorus'.</title>
        <authorList>
            <person name="Kizina J."/>
            <person name="Jordan S."/>
            <person name="Stueber K."/>
            <person name="Reinhardt R."/>
            <person name="Harder J."/>
        </authorList>
    </citation>
    <scope>NUCLEOTIDE SEQUENCE [LARGE SCALE GENOMIC DNA]</scope>
    <source>
        <strain evidence="1 2">LiM</strain>
    </source>
</reference>
<dbReference type="AlphaFoldDB" id="A0A410P3I7"/>
<dbReference type="KEGG" id="vai:BU251_02950"/>
<sequence>MAKIEPFAGVHYNLEVVEDISKVVCPPYDIIDAGGQEQFYQRHAYNIIRLILGKDFSADNDRENKYTRAGGYLEEWLRRGVLTQDNERGIYFYEQVFTHEGEKKTRLGVIALMRLDDEGQGRSVYPHEHTHTAPKEDRLKLLKSVEANLSPIFTVFSDPKAALEGIFKKQVFPQKPLFDIVDDEDIGHRLWRVTDETLIGQFKEFLGDKQLFIADGHHRHEVARMFRELKRKESPAGLKDSYNYIMTYLTPLEDEGLCILPTHRLIRNAVFAVEDLSSCFDVKEVPGAKELSAAMKERQEDVGVFGLYKDHHFYLLKLSEKRACNKMIQEGPKDYKNLDVVILHKVVFDHLCKIALEDIAYEIDLGRAVAEVDSGAYSAVFVLNPTKMEQIRSIALGGHVMPQKSTYFYPKLLSGLVINKL</sequence>
<proteinExistence type="predicted"/>
<organism evidence="1 2">
    <name type="scientific">Velamenicoccus archaeovorus</name>
    <dbReference type="NCBI Taxonomy" id="1930593"/>
    <lineage>
        <taxon>Bacteria</taxon>
        <taxon>Pseudomonadati</taxon>
        <taxon>Candidatus Omnitrophota</taxon>
        <taxon>Candidatus Velamenicoccus</taxon>
    </lineage>
</organism>
<dbReference type="InterPro" id="IPR008323">
    <property type="entry name" value="UCP033563"/>
</dbReference>
<gene>
    <name evidence="1" type="ORF">BU251_02950</name>
</gene>
<dbReference type="PANTHER" id="PTHR36454:SF1">
    <property type="entry name" value="DUF1015 DOMAIN-CONTAINING PROTEIN"/>
    <property type="match status" value="1"/>
</dbReference>
<evidence type="ECO:0000313" key="1">
    <source>
        <dbReference type="EMBL" id="QAT16765.1"/>
    </source>
</evidence>
<dbReference type="RefSeq" id="WP_164908837.1">
    <property type="nucleotide sequence ID" value="NZ_CP019384.1"/>
</dbReference>
<dbReference type="EMBL" id="CP019384">
    <property type="protein sequence ID" value="QAT16765.1"/>
    <property type="molecule type" value="Genomic_DNA"/>
</dbReference>